<dbReference type="AlphaFoldDB" id="A0AAV3NS49"/>
<evidence type="ECO:0000313" key="2">
    <source>
        <dbReference type="EMBL" id="GAA0140583.1"/>
    </source>
</evidence>
<sequence length="255" mass="28017">MLVRAGLVYDKEFNPKAPGDTPTWEEIIACMDRDIDPADVDFDEMLSDRPSMFSCVDIATKMRPRESMVPESTSTVLPPTSIPAVLILSMLKRMVKDIPTSTLRPSKRVKTSAPKKKATQVLARDSGEEATPSIGFESQVGSAALPATMPRAQVVDLESSATVFGQGVAHPYERGGKAPTAGSSLPNYDERYLDLTYIIPPNLEVTGEAPWKARKFHYHTVKPLLAKEVATQYKNLADAYDLFANSPSILLRFVD</sequence>
<dbReference type="Proteomes" id="UP001454036">
    <property type="component" value="Unassembled WGS sequence"/>
</dbReference>
<dbReference type="EMBL" id="BAABME010000196">
    <property type="protein sequence ID" value="GAA0140583.1"/>
    <property type="molecule type" value="Genomic_DNA"/>
</dbReference>
<protein>
    <submittedName>
        <fullName evidence="2">Uncharacterized protein</fullName>
    </submittedName>
</protein>
<proteinExistence type="predicted"/>
<comment type="caution">
    <text evidence="2">The sequence shown here is derived from an EMBL/GenBank/DDBJ whole genome shotgun (WGS) entry which is preliminary data.</text>
</comment>
<accession>A0AAV3NS49</accession>
<organism evidence="2 3">
    <name type="scientific">Lithospermum erythrorhizon</name>
    <name type="common">Purple gromwell</name>
    <name type="synonym">Lithospermum officinale var. erythrorhizon</name>
    <dbReference type="NCBI Taxonomy" id="34254"/>
    <lineage>
        <taxon>Eukaryota</taxon>
        <taxon>Viridiplantae</taxon>
        <taxon>Streptophyta</taxon>
        <taxon>Embryophyta</taxon>
        <taxon>Tracheophyta</taxon>
        <taxon>Spermatophyta</taxon>
        <taxon>Magnoliopsida</taxon>
        <taxon>eudicotyledons</taxon>
        <taxon>Gunneridae</taxon>
        <taxon>Pentapetalae</taxon>
        <taxon>asterids</taxon>
        <taxon>lamiids</taxon>
        <taxon>Boraginales</taxon>
        <taxon>Boraginaceae</taxon>
        <taxon>Boraginoideae</taxon>
        <taxon>Lithospermeae</taxon>
        <taxon>Lithospermum</taxon>
    </lineage>
</organism>
<feature type="region of interest" description="Disordered" evidence="1">
    <location>
        <begin position="102"/>
        <end position="133"/>
    </location>
</feature>
<keyword evidence="3" id="KW-1185">Reference proteome</keyword>
<name>A0AAV3NS49_LITER</name>
<evidence type="ECO:0000256" key="1">
    <source>
        <dbReference type="SAM" id="MobiDB-lite"/>
    </source>
</evidence>
<gene>
    <name evidence="2" type="ORF">LIER_01899</name>
</gene>
<feature type="compositionally biased region" description="Basic residues" evidence="1">
    <location>
        <begin position="105"/>
        <end position="118"/>
    </location>
</feature>
<evidence type="ECO:0000313" key="3">
    <source>
        <dbReference type="Proteomes" id="UP001454036"/>
    </source>
</evidence>
<reference evidence="2 3" key="1">
    <citation type="submission" date="2024-01" db="EMBL/GenBank/DDBJ databases">
        <title>The complete chloroplast genome sequence of Lithospermum erythrorhizon: insights into the phylogenetic relationship among Boraginaceae species and the maternal lineages of purple gromwells.</title>
        <authorList>
            <person name="Okada T."/>
            <person name="Watanabe K."/>
        </authorList>
    </citation>
    <scope>NUCLEOTIDE SEQUENCE [LARGE SCALE GENOMIC DNA]</scope>
</reference>